<protein>
    <recommendedName>
        <fullName evidence="3">Helicase/UvrB N-terminal domain-containing protein</fullName>
    </recommendedName>
</protein>
<dbReference type="EMBL" id="LVJI01000020">
    <property type="protein sequence ID" value="OAB44648.1"/>
    <property type="molecule type" value="Genomic_DNA"/>
</dbReference>
<name>A0A168MGI7_9BACL</name>
<sequence length="424" mass="49490">MKNENEDKKVIVLDSIMGSGKTSYAIQLMKEAPNTQRFIYVTPFLDEVKRIKSEVSNRNFREPNAKHGHGTKLASLKKLIATGEDIATTHALFALADDELMELLKWERYTLIVDEVMDVIEQVPLKRDDLPVLLKSGYVEISEDTQAVTWTGDHTMITRFNDVMHYALSGNLYAVNNVAFVWNFPAKVFNYFDEVYILTYLFAGQVQRHYYDFHGVQYAYYDVVRDDGRYELVPKSSVKEDRSRFRELITIYDGKLNDIGVRDTALSKSWFEHKHNTPNVKKLKDAIYNYFRHVTKSKSENFLWTTFKDSKKRLQGCGFAKEESKIADTTTDKGKACFTPFNIRATNKYRHKTVLAFALNRYMNPIEKHFFAQRNVTVNEEMLALSDLLQWLFRSAIRDGQPVKVYVPSRRMRVLLQRWLDNEI</sequence>
<keyword evidence="2" id="KW-1185">Reference proteome</keyword>
<proteinExistence type="predicted"/>
<dbReference type="InterPro" id="IPR027417">
    <property type="entry name" value="P-loop_NTPase"/>
</dbReference>
<organism evidence="1 2">
    <name type="scientific">Paenibacillus antarcticus</name>
    <dbReference type="NCBI Taxonomy" id="253703"/>
    <lineage>
        <taxon>Bacteria</taxon>
        <taxon>Bacillati</taxon>
        <taxon>Bacillota</taxon>
        <taxon>Bacilli</taxon>
        <taxon>Bacillales</taxon>
        <taxon>Paenibacillaceae</taxon>
        <taxon>Paenibacillus</taxon>
    </lineage>
</organism>
<dbReference type="RefSeq" id="WP_068650851.1">
    <property type="nucleotide sequence ID" value="NZ_CP043611.1"/>
</dbReference>
<dbReference type="AlphaFoldDB" id="A0A168MGI7"/>
<evidence type="ECO:0000313" key="2">
    <source>
        <dbReference type="Proteomes" id="UP000077355"/>
    </source>
</evidence>
<dbReference type="OrthoDB" id="1898893at2"/>
<gene>
    <name evidence="1" type="ORF">PBAT_15405</name>
</gene>
<dbReference type="Proteomes" id="UP000077355">
    <property type="component" value="Unassembled WGS sequence"/>
</dbReference>
<comment type="caution">
    <text evidence="1">The sequence shown here is derived from an EMBL/GenBank/DDBJ whole genome shotgun (WGS) entry which is preliminary data.</text>
</comment>
<evidence type="ECO:0008006" key="3">
    <source>
        <dbReference type="Google" id="ProtNLM"/>
    </source>
</evidence>
<dbReference type="SUPFAM" id="SSF52540">
    <property type="entry name" value="P-loop containing nucleoside triphosphate hydrolases"/>
    <property type="match status" value="1"/>
</dbReference>
<reference evidence="1 2" key="1">
    <citation type="submission" date="2016-03" db="EMBL/GenBank/DDBJ databases">
        <title>Draft genome sequence of Paenibacillus antarcticus CECT 5836.</title>
        <authorList>
            <person name="Shin S.-K."/>
            <person name="Yi H."/>
        </authorList>
    </citation>
    <scope>NUCLEOTIDE SEQUENCE [LARGE SCALE GENOMIC DNA]</scope>
    <source>
        <strain evidence="1 2">CECT 5836</strain>
    </source>
</reference>
<accession>A0A168MGI7</accession>
<evidence type="ECO:0000313" key="1">
    <source>
        <dbReference type="EMBL" id="OAB44648.1"/>
    </source>
</evidence>